<comment type="cofactor">
    <cofactor evidence="2">
        <name>Mg(2+)</name>
        <dbReference type="ChEBI" id="CHEBI:18420"/>
    </cofactor>
</comment>
<dbReference type="STRING" id="1903179.BI347_13455"/>
<keyword evidence="6" id="KW-0464">Manganese</keyword>
<dbReference type="GO" id="GO:0010945">
    <property type="term" value="F:coenzyme A diphosphatase activity"/>
    <property type="evidence" value="ECO:0007669"/>
    <property type="project" value="InterPro"/>
</dbReference>
<keyword evidence="11" id="KW-1185">Reference proteome</keyword>
<evidence type="ECO:0000313" key="9">
    <source>
        <dbReference type="EMBL" id="OHX20891.1"/>
    </source>
</evidence>
<evidence type="ECO:0000259" key="7">
    <source>
        <dbReference type="PROSITE" id="PS51462"/>
    </source>
</evidence>
<reference evidence="10 11" key="1">
    <citation type="submission" date="2016-09" db="EMBL/GenBank/DDBJ databases">
        <title>Chromobacterium muskegensis sp. nov., an insecticidal bacterium isolated from Sphagnum bogs.</title>
        <authorList>
            <person name="Sparks M.E."/>
            <person name="Blackburn M.B."/>
            <person name="Gundersen-Rindal D.E."/>
            <person name="Mitchell A."/>
            <person name="Farrar R."/>
            <person name="Kuhar D."/>
        </authorList>
    </citation>
    <scope>NUCLEOTIDE SEQUENCE [LARGE SCALE GENOMIC DNA]</scope>
    <source>
        <strain evidence="9 11">14B-1</strain>
        <strain evidence="8 10">37-2</strain>
    </source>
</reference>
<dbReference type="InterPro" id="IPR015797">
    <property type="entry name" value="NUDIX_hydrolase-like_dom_sf"/>
</dbReference>
<feature type="domain" description="Nudix hydrolase" evidence="7">
    <location>
        <begin position="37"/>
        <end position="170"/>
    </location>
</feature>
<dbReference type="PANTHER" id="PTHR12992:SF11">
    <property type="entry name" value="MITOCHONDRIAL COENZYME A DIPHOSPHATASE NUDT8"/>
    <property type="match status" value="1"/>
</dbReference>
<organism evidence="8 10">
    <name type="scientific">Chromobacterium sphagni</name>
    <dbReference type="NCBI Taxonomy" id="1903179"/>
    <lineage>
        <taxon>Bacteria</taxon>
        <taxon>Pseudomonadati</taxon>
        <taxon>Pseudomonadota</taxon>
        <taxon>Betaproteobacteria</taxon>
        <taxon>Neisseriales</taxon>
        <taxon>Chromobacteriaceae</taxon>
        <taxon>Chromobacterium</taxon>
    </lineage>
</organism>
<dbReference type="GO" id="GO:0046872">
    <property type="term" value="F:metal ion binding"/>
    <property type="evidence" value="ECO:0007669"/>
    <property type="project" value="UniProtKB-KW"/>
</dbReference>
<evidence type="ECO:0000313" key="8">
    <source>
        <dbReference type="EMBL" id="OHX14397.1"/>
    </source>
</evidence>
<dbReference type="OrthoDB" id="9802805at2"/>
<keyword evidence="3" id="KW-0479">Metal-binding</keyword>
<evidence type="ECO:0000313" key="11">
    <source>
        <dbReference type="Proteomes" id="UP000180280"/>
    </source>
</evidence>
<gene>
    <name evidence="9" type="ORF">BI344_22500</name>
    <name evidence="8" type="ORF">BI347_13455</name>
</gene>
<keyword evidence="4" id="KW-0378">Hydrolase</keyword>
<comment type="caution">
    <text evidence="8">The sequence shown here is derived from an EMBL/GenBank/DDBJ whole genome shotgun (WGS) entry which is preliminary data.</text>
</comment>
<dbReference type="Proteomes" id="UP000180280">
    <property type="component" value="Unassembled WGS sequence"/>
</dbReference>
<dbReference type="NCBIfam" id="NF007980">
    <property type="entry name" value="PRK10707.1"/>
    <property type="match status" value="1"/>
</dbReference>
<name>A0A1S1X4I9_9NEIS</name>
<protein>
    <submittedName>
        <fullName evidence="8">Coenzyme A pyrophosphatase</fullName>
    </submittedName>
</protein>
<dbReference type="EMBL" id="MKCT01000005">
    <property type="protein sequence ID" value="OHX20891.1"/>
    <property type="molecule type" value="Genomic_DNA"/>
</dbReference>
<sequence>MWSMEANAAAALIARRLERYDFTGKVADLPRRQAGPDLRPAAVLLPLVWHDDGATVLFTRRTEHLSSHPGQISFPGGKVESSDASALAAALREAQEETGLDAGSVRVLGCLPDYATVTGYVVTPVVGLLMPPLALSPAPDEVAEVFEVPLRLLLDRAAYSGHDYVRDGVAGRYLSFEWRRYTIWGATAAMMWMLADALAEEGGT</sequence>
<dbReference type="InterPro" id="IPR000086">
    <property type="entry name" value="NUDIX_hydrolase_dom"/>
</dbReference>
<dbReference type="PROSITE" id="PS51462">
    <property type="entry name" value="NUDIX"/>
    <property type="match status" value="1"/>
</dbReference>
<evidence type="ECO:0000313" key="10">
    <source>
        <dbReference type="Proteomes" id="UP000180088"/>
    </source>
</evidence>
<dbReference type="CDD" id="cd03426">
    <property type="entry name" value="NUDIX_CoAse_Nudt7"/>
    <property type="match status" value="1"/>
</dbReference>
<dbReference type="PANTHER" id="PTHR12992">
    <property type="entry name" value="NUDIX HYDROLASE"/>
    <property type="match status" value="1"/>
</dbReference>
<dbReference type="InterPro" id="IPR045121">
    <property type="entry name" value="CoAse"/>
</dbReference>
<evidence type="ECO:0000256" key="6">
    <source>
        <dbReference type="ARBA" id="ARBA00023211"/>
    </source>
</evidence>
<proteinExistence type="predicted"/>
<accession>A0A1S1X4I9</accession>
<dbReference type="Gene3D" id="3.90.79.10">
    <property type="entry name" value="Nucleoside Triphosphate Pyrophosphohydrolase"/>
    <property type="match status" value="1"/>
</dbReference>
<evidence type="ECO:0000256" key="2">
    <source>
        <dbReference type="ARBA" id="ARBA00001946"/>
    </source>
</evidence>
<keyword evidence="5" id="KW-0460">Magnesium</keyword>
<evidence type="ECO:0000256" key="5">
    <source>
        <dbReference type="ARBA" id="ARBA00022842"/>
    </source>
</evidence>
<dbReference type="Proteomes" id="UP000180088">
    <property type="component" value="Unassembled WGS sequence"/>
</dbReference>
<dbReference type="SUPFAM" id="SSF55811">
    <property type="entry name" value="Nudix"/>
    <property type="match status" value="1"/>
</dbReference>
<dbReference type="AlphaFoldDB" id="A0A1S1X4I9"/>
<evidence type="ECO:0000256" key="3">
    <source>
        <dbReference type="ARBA" id="ARBA00022723"/>
    </source>
</evidence>
<evidence type="ECO:0000256" key="4">
    <source>
        <dbReference type="ARBA" id="ARBA00022801"/>
    </source>
</evidence>
<comment type="cofactor">
    <cofactor evidence="1">
        <name>Mn(2+)</name>
        <dbReference type="ChEBI" id="CHEBI:29035"/>
    </cofactor>
</comment>
<dbReference type="EMBL" id="MKCS01000001">
    <property type="protein sequence ID" value="OHX14397.1"/>
    <property type="molecule type" value="Genomic_DNA"/>
</dbReference>
<dbReference type="Pfam" id="PF00293">
    <property type="entry name" value="NUDIX"/>
    <property type="match status" value="1"/>
</dbReference>
<evidence type="ECO:0000256" key="1">
    <source>
        <dbReference type="ARBA" id="ARBA00001936"/>
    </source>
</evidence>